<dbReference type="InterPro" id="IPR036390">
    <property type="entry name" value="WH_DNA-bd_sf"/>
</dbReference>
<dbReference type="Proteomes" id="UP000018731">
    <property type="component" value="Unassembled WGS sequence"/>
</dbReference>
<dbReference type="PROSITE" id="PS51000">
    <property type="entry name" value="HTH_DEOR_2"/>
    <property type="match status" value="1"/>
</dbReference>
<protein>
    <recommendedName>
        <fullName evidence="3">HTH deoR-type domain-containing protein</fullName>
    </recommendedName>
</protein>
<dbReference type="EMBL" id="AZJI01000005">
    <property type="protein sequence ID" value="ETD23543.1"/>
    <property type="molecule type" value="Genomic_DNA"/>
</dbReference>
<dbReference type="PATRIC" id="fig|1357400.3.peg.1801"/>
<proteinExistence type="predicted"/>
<keyword evidence="1" id="KW-0805">Transcription regulation</keyword>
<evidence type="ECO:0000256" key="2">
    <source>
        <dbReference type="ARBA" id="ARBA00023163"/>
    </source>
</evidence>
<evidence type="ECO:0000256" key="1">
    <source>
        <dbReference type="ARBA" id="ARBA00023015"/>
    </source>
</evidence>
<dbReference type="RefSeq" id="WP_023928090.1">
    <property type="nucleotide sequence ID" value="NZ_KI669454.1"/>
</dbReference>
<dbReference type="Pfam" id="PF08220">
    <property type="entry name" value="HTH_DeoR"/>
    <property type="match status" value="1"/>
</dbReference>
<comment type="caution">
    <text evidence="4">The sequence shown here is derived from an EMBL/GenBank/DDBJ whole genome shotgun (WGS) entry which is preliminary data.</text>
</comment>
<dbReference type="HOGENOM" id="CLU_2130018_0_0_7"/>
<organism evidence="4 5">
    <name type="scientific">Helicobacter macacae MIT 99-5501</name>
    <dbReference type="NCBI Taxonomy" id="1357400"/>
    <lineage>
        <taxon>Bacteria</taxon>
        <taxon>Pseudomonadati</taxon>
        <taxon>Campylobacterota</taxon>
        <taxon>Epsilonproteobacteria</taxon>
        <taxon>Campylobacterales</taxon>
        <taxon>Helicobacteraceae</taxon>
        <taxon>Helicobacter</taxon>
    </lineage>
</organism>
<accession>V8C814</accession>
<feature type="domain" description="HTH deoR-type" evidence="3">
    <location>
        <begin position="24"/>
        <end position="93"/>
    </location>
</feature>
<dbReference type="InterPro" id="IPR001034">
    <property type="entry name" value="DeoR_HTH"/>
</dbReference>
<gene>
    <name evidence="4" type="ORF">HMPREF2086_01348</name>
</gene>
<keyword evidence="2" id="KW-0804">Transcription</keyword>
<evidence type="ECO:0000313" key="4">
    <source>
        <dbReference type="EMBL" id="ETD23543.1"/>
    </source>
</evidence>
<dbReference type="InterPro" id="IPR036388">
    <property type="entry name" value="WH-like_DNA-bd_sf"/>
</dbReference>
<dbReference type="SUPFAM" id="SSF46785">
    <property type="entry name" value="Winged helix' DNA-binding domain"/>
    <property type="match status" value="1"/>
</dbReference>
<dbReference type="AlphaFoldDB" id="V8C814"/>
<keyword evidence="5" id="KW-1185">Reference proteome</keyword>
<dbReference type="STRING" id="1357400.HMPREF2086_01348"/>
<dbReference type="GO" id="GO:0003700">
    <property type="term" value="F:DNA-binding transcription factor activity"/>
    <property type="evidence" value="ECO:0007669"/>
    <property type="project" value="InterPro"/>
</dbReference>
<sequence>MKTPTKNAKEIKITKNQKCTKDNTATRIIIILKNLYDGAVISVEELASEFSTSVRTIQRDLQTIARHLPLQHQRGVYEIDALSLNRGGGGGESQIYKAICHYQRYRVFVSPAR</sequence>
<name>V8C814_9HELI</name>
<evidence type="ECO:0000259" key="3">
    <source>
        <dbReference type="PROSITE" id="PS51000"/>
    </source>
</evidence>
<reference evidence="4 5" key="1">
    <citation type="journal article" date="2014" name="Genome Announc.">
        <title>Draft genome sequences of six enterohepatic helicobacter species isolated from humans and one from rhesus macaques.</title>
        <authorList>
            <person name="Shen Z."/>
            <person name="Sheh A."/>
            <person name="Young S.K."/>
            <person name="Abouelliel A."/>
            <person name="Ward D.V."/>
            <person name="Earl A.M."/>
            <person name="Fox J.G."/>
        </authorList>
    </citation>
    <scope>NUCLEOTIDE SEQUENCE [LARGE SCALE GENOMIC DNA]</scope>
    <source>
        <strain evidence="4 5">MIT 99-5501</strain>
    </source>
</reference>
<evidence type="ECO:0000313" key="5">
    <source>
        <dbReference type="Proteomes" id="UP000018731"/>
    </source>
</evidence>
<dbReference type="Gene3D" id="1.10.10.10">
    <property type="entry name" value="Winged helix-like DNA-binding domain superfamily/Winged helix DNA-binding domain"/>
    <property type="match status" value="1"/>
</dbReference>